<evidence type="ECO:0000259" key="6">
    <source>
        <dbReference type="Pfam" id="PF00078"/>
    </source>
</evidence>
<sequence>MKELEVSIGTLTISHQFMVVGMRNTCILGADFLKSGRMVVDIANSKLTWPSGEVALVIETTEPTVNKLSVLLDNYSDIFVSGPNNPLGRTTVAEHSIDTGDSRPVKQRPNRIPVHLNTVVNKQVNDMIERGVIRSSNSPWSSPIVLAPKKDGDYRFCVDFRRVNSVTKKDAHPMPRIDEILDQLGGARYFSTLDLASGYWQVPLREEDMEKTAFSVGCLVFMDDIIIFSDTWKEHQRILDEVFRRIRAAGLKIKRDKCQFAQESVKFLGHIVSARGTEPDSSKVEAVREFATPTSLTDVRAFVGMASYYRRFIKNFADIAAPLHDLTKGGQPEFCWTPVADKAFNDLKSRLCSAPILSLPDFSVPFTIYTDA</sequence>
<dbReference type="InterPro" id="IPR000477">
    <property type="entry name" value="RT_dom"/>
</dbReference>
<keyword evidence="3" id="KW-0540">Nuclease</keyword>
<dbReference type="Proteomes" id="UP001152795">
    <property type="component" value="Unassembled WGS sequence"/>
</dbReference>
<dbReference type="FunFam" id="3.30.70.270:FF:000003">
    <property type="entry name" value="Transposon Ty3-G Gag-Pol polyprotein"/>
    <property type="match status" value="1"/>
</dbReference>
<protein>
    <submittedName>
        <fullName evidence="8">Uncharacterized protein</fullName>
    </submittedName>
</protein>
<keyword evidence="4" id="KW-0378">Hydrolase</keyword>
<name>A0A7D9JCA9_PARCT</name>
<dbReference type="InterPro" id="IPR041577">
    <property type="entry name" value="RT_RNaseH_2"/>
</dbReference>
<evidence type="ECO:0000256" key="2">
    <source>
        <dbReference type="ARBA" id="ARBA00022695"/>
    </source>
</evidence>
<accession>A0A7D9JCA9</accession>
<dbReference type="PANTHER" id="PTHR37984">
    <property type="entry name" value="PROTEIN CBG26694"/>
    <property type="match status" value="1"/>
</dbReference>
<dbReference type="PANTHER" id="PTHR37984:SF5">
    <property type="entry name" value="PROTEIN NYNRIN-LIKE"/>
    <property type="match status" value="1"/>
</dbReference>
<dbReference type="EMBL" id="CACRXK020014460">
    <property type="protein sequence ID" value="CAB4026869.1"/>
    <property type="molecule type" value="Genomic_DNA"/>
</dbReference>
<feature type="domain" description="Reverse transcriptase/retrotransposon-derived protein RNase H-like" evidence="7">
    <location>
        <begin position="336"/>
        <end position="372"/>
    </location>
</feature>
<dbReference type="Gene3D" id="3.30.70.270">
    <property type="match status" value="2"/>
</dbReference>
<dbReference type="GO" id="GO:0016779">
    <property type="term" value="F:nucleotidyltransferase activity"/>
    <property type="evidence" value="ECO:0007669"/>
    <property type="project" value="UniProtKB-KW"/>
</dbReference>
<evidence type="ECO:0000256" key="5">
    <source>
        <dbReference type="ARBA" id="ARBA00023268"/>
    </source>
</evidence>
<gene>
    <name evidence="8" type="ORF">PACLA_8A041550</name>
</gene>
<evidence type="ECO:0000313" key="9">
    <source>
        <dbReference type="Proteomes" id="UP001152795"/>
    </source>
</evidence>
<reference evidence="8" key="1">
    <citation type="submission" date="2020-04" db="EMBL/GenBank/DDBJ databases">
        <authorList>
            <person name="Alioto T."/>
            <person name="Alioto T."/>
            <person name="Gomez Garrido J."/>
        </authorList>
    </citation>
    <scope>NUCLEOTIDE SEQUENCE</scope>
    <source>
        <strain evidence="8">A484AB</strain>
    </source>
</reference>
<dbReference type="Pfam" id="PF17919">
    <property type="entry name" value="RT_RNaseH_2"/>
    <property type="match status" value="1"/>
</dbReference>
<dbReference type="InterPro" id="IPR050951">
    <property type="entry name" value="Retrovirus_Pol_polyprotein"/>
</dbReference>
<feature type="domain" description="Reverse transcriptase" evidence="6">
    <location>
        <begin position="148"/>
        <end position="216"/>
    </location>
</feature>
<evidence type="ECO:0000256" key="4">
    <source>
        <dbReference type="ARBA" id="ARBA00022759"/>
    </source>
</evidence>
<keyword evidence="9" id="KW-1185">Reference proteome</keyword>
<evidence type="ECO:0000313" key="8">
    <source>
        <dbReference type="EMBL" id="CAB4026869.1"/>
    </source>
</evidence>
<dbReference type="AlphaFoldDB" id="A0A7D9JCA9"/>
<keyword evidence="1" id="KW-0808">Transferase</keyword>
<keyword evidence="4" id="KW-0255">Endonuclease</keyword>
<proteinExistence type="predicted"/>
<dbReference type="Pfam" id="PF00078">
    <property type="entry name" value="RVT_1"/>
    <property type="match status" value="2"/>
</dbReference>
<evidence type="ECO:0000259" key="7">
    <source>
        <dbReference type="Pfam" id="PF17919"/>
    </source>
</evidence>
<dbReference type="OrthoDB" id="425619at2759"/>
<feature type="domain" description="Reverse transcriptase" evidence="6">
    <location>
        <begin position="217"/>
        <end position="271"/>
    </location>
</feature>
<dbReference type="CDD" id="cd01647">
    <property type="entry name" value="RT_LTR"/>
    <property type="match status" value="1"/>
</dbReference>
<organism evidence="8 9">
    <name type="scientific">Paramuricea clavata</name>
    <name type="common">Red gorgonian</name>
    <name type="synonym">Violescent sea-whip</name>
    <dbReference type="NCBI Taxonomy" id="317549"/>
    <lineage>
        <taxon>Eukaryota</taxon>
        <taxon>Metazoa</taxon>
        <taxon>Cnidaria</taxon>
        <taxon>Anthozoa</taxon>
        <taxon>Octocorallia</taxon>
        <taxon>Malacalcyonacea</taxon>
        <taxon>Plexauridae</taxon>
        <taxon>Paramuricea</taxon>
    </lineage>
</organism>
<dbReference type="FunFam" id="3.30.70.270:FF:000026">
    <property type="entry name" value="Transposon Ty3-G Gag-Pol polyprotein"/>
    <property type="match status" value="1"/>
</dbReference>
<evidence type="ECO:0000256" key="1">
    <source>
        <dbReference type="ARBA" id="ARBA00022679"/>
    </source>
</evidence>
<evidence type="ECO:0000256" key="3">
    <source>
        <dbReference type="ARBA" id="ARBA00022722"/>
    </source>
</evidence>
<dbReference type="GO" id="GO:0004519">
    <property type="term" value="F:endonuclease activity"/>
    <property type="evidence" value="ECO:0007669"/>
    <property type="project" value="UniProtKB-KW"/>
</dbReference>
<comment type="caution">
    <text evidence="8">The sequence shown here is derived from an EMBL/GenBank/DDBJ whole genome shotgun (WGS) entry which is preliminary data.</text>
</comment>
<dbReference type="InterPro" id="IPR043128">
    <property type="entry name" value="Rev_trsase/Diguanyl_cyclase"/>
</dbReference>
<feature type="non-terminal residue" evidence="8">
    <location>
        <position position="1"/>
    </location>
</feature>
<dbReference type="SUPFAM" id="SSF56672">
    <property type="entry name" value="DNA/RNA polymerases"/>
    <property type="match status" value="1"/>
</dbReference>
<dbReference type="InterPro" id="IPR043502">
    <property type="entry name" value="DNA/RNA_pol_sf"/>
</dbReference>
<keyword evidence="2" id="KW-0548">Nucleotidyltransferase</keyword>
<keyword evidence="5" id="KW-0511">Multifunctional enzyme</keyword>
<dbReference type="Gene3D" id="2.40.70.10">
    <property type="entry name" value="Acid Proteases"/>
    <property type="match status" value="1"/>
</dbReference>
<dbReference type="InterPro" id="IPR021109">
    <property type="entry name" value="Peptidase_aspartic_dom_sf"/>
</dbReference>